<evidence type="ECO:0000313" key="9">
    <source>
        <dbReference type="EMBL" id="QPG74161.1"/>
    </source>
</evidence>
<organism evidence="9 10">
    <name type="scientific">Eeniella nana</name>
    <name type="common">Yeast</name>
    <name type="synonym">Brettanomyces nanus</name>
    <dbReference type="NCBI Taxonomy" id="13502"/>
    <lineage>
        <taxon>Eukaryota</taxon>
        <taxon>Fungi</taxon>
        <taxon>Dikarya</taxon>
        <taxon>Ascomycota</taxon>
        <taxon>Saccharomycotina</taxon>
        <taxon>Pichiomycetes</taxon>
        <taxon>Pichiales</taxon>
        <taxon>Pichiaceae</taxon>
        <taxon>Brettanomyces</taxon>
    </lineage>
</organism>
<dbReference type="PANTHER" id="PTHR22589:SF48">
    <property type="entry name" value="CARNITINE O-ACETYLTRANSFERASE YAT2"/>
    <property type="match status" value="1"/>
</dbReference>
<dbReference type="GO" id="GO:0004092">
    <property type="term" value="F:carnitine O-acetyltransferase activity"/>
    <property type="evidence" value="ECO:0007669"/>
    <property type="project" value="TreeGrafter"/>
</dbReference>
<name>A0A875RXH0_EENNA</name>
<dbReference type="Gene3D" id="3.30.559.70">
    <property type="entry name" value="Choline/Carnitine o-acyltransferase, domain 2"/>
    <property type="match status" value="1"/>
</dbReference>
<protein>
    <recommendedName>
        <fullName evidence="8">Choline/carnitine acyltransferase domain-containing protein</fullName>
    </recommendedName>
</protein>
<feature type="domain" description="Choline/carnitine acyltransferase" evidence="8">
    <location>
        <begin position="13"/>
        <end position="623"/>
    </location>
</feature>
<keyword evidence="6" id="KW-0012">Acyltransferase</keyword>
<evidence type="ECO:0000256" key="3">
    <source>
        <dbReference type="ARBA" id="ARBA00022679"/>
    </source>
</evidence>
<feature type="compositionally biased region" description="Basic and acidic residues" evidence="7">
    <location>
        <begin position="737"/>
        <end position="747"/>
    </location>
</feature>
<keyword evidence="10" id="KW-1185">Reference proteome</keyword>
<feature type="compositionally biased region" description="Low complexity" evidence="7">
    <location>
        <begin position="717"/>
        <end position="734"/>
    </location>
</feature>
<dbReference type="InterPro" id="IPR039551">
    <property type="entry name" value="Cho/carn_acyl_trans"/>
</dbReference>
<proteinExistence type="inferred from homology"/>
<dbReference type="KEGG" id="bnn:FOA43_001485"/>
<evidence type="ECO:0000313" key="10">
    <source>
        <dbReference type="Proteomes" id="UP000662931"/>
    </source>
</evidence>
<dbReference type="RefSeq" id="XP_038777726.1">
    <property type="nucleotide sequence ID" value="XM_038921798.1"/>
</dbReference>
<dbReference type="EMBL" id="CP064812">
    <property type="protein sequence ID" value="QPG74161.1"/>
    <property type="molecule type" value="Genomic_DNA"/>
</dbReference>
<dbReference type="GO" id="GO:0005829">
    <property type="term" value="C:cytosol"/>
    <property type="evidence" value="ECO:0007669"/>
    <property type="project" value="TreeGrafter"/>
</dbReference>
<keyword evidence="5" id="KW-0443">Lipid metabolism</keyword>
<evidence type="ECO:0000256" key="4">
    <source>
        <dbReference type="ARBA" id="ARBA00022832"/>
    </source>
</evidence>
<sequence>MPTFDSEQSLPQLPLPQLQETISQALTAIQPLSTPEEYSDLKAKAGLFINSNAAKTLQLHLLRCAQDNSNYLDSDGISAATGNVYGTLRGQTLPRNPFFILEDDPLKTFTPSQAFRAALLTVSALRFAVSLRQESLSPDTAPKSGRHLTMEPYKNLFGTTMVPHDETEGIGISISRYPESRHIVVMARGQLYTLEVLSPENNQIWFSKFELTNRFKEIMADAASIDSLEATRHAIGTFSTEMKPTWRFARRRLEQTNKVHMEALDSALFVVCLDHESPATDPERVQFASHGTSRTNNQGVQVGTCTNRLYDKLCFVVTPNSVAACIYPAAIMDGTTVLRFLSDIYTDSVLRLARQINGSHYTLWKQTNTVPINEEIEKPIPHRLRFELPQDLQAALHLAETRLADIISQHEYVFRTINSVGETFLCKRMCLPADSLVQTCIQVTYYALYGRMASTVEPVTTRRFRSARTEPVTSQSEKMRRLCQAFLSPTPDEQKWSLILDAVNEHRDKVIAATHGKGFERHLSALRASFIQRKVLNRLHPDLPAIGQGETTIPSFLFDPCVDMLYRPELLAANCGNPALHMFGITPSIPTGFGIGYIIKEDSVSFVASSQWRQTDRFLDTLASVITEVKSLWKSVVNGASARKGSHVGNRSDQLQGYLDSIPMSLVASNNSSLQRQNVSAKRDADTTILGGYDYFDVTELNLRSELHSELQSQTISRNGSSSNLPGNSNVNGNAEVGRKLVVNEDL</sequence>
<evidence type="ECO:0000256" key="6">
    <source>
        <dbReference type="ARBA" id="ARBA00023315"/>
    </source>
</evidence>
<evidence type="ECO:0000256" key="1">
    <source>
        <dbReference type="ARBA" id="ARBA00005232"/>
    </source>
</evidence>
<keyword evidence="2" id="KW-0813">Transport</keyword>
<dbReference type="PANTHER" id="PTHR22589">
    <property type="entry name" value="CARNITINE O-ACYLTRANSFERASE"/>
    <property type="match status" value="1"/>
</dbReference>
<dbReference type="Gene3D" id="3.30.559.10">
    <property type="entry name" value="Chloramphenicol acetyltransferase-like domain"/>
    <property type="match status" value="1"/>
</dbReference>
<keyword evidence="4" id="KW-0276">Fatty acid metabolism</keyword>
<dbReference type="InterPro" id="IPR000542">
    <property type="entry name" value="Carn_acyl_trans"/>
</dbReference>
<dbReference type="GO" id="GO:0006631">
    <property type="term" value="P:fatty acid metabolic process"/>
    <property type="evidence" value="ECO:0007669"/>
    <property type="project" value="UniProtKB-KW"/>
</dbReference>
<keyword evidence="3" id="KW-0808">Transferase</keyword>
<dbReference type="GO" id="GO:0009437">
    <property type="term" value="P:carnitine metabolic process"/>
    <property type="evidence" value="ECO:0007669"/>
    <property type="project" value="TreeGrafter"/>
</dbReference>
<evidence type="ECO:0000256" key="5">
    <source>
        <dbReference type="ARBA" id="ARBA00023098"/>
    </source>
</evidence>
<dbReference type="AlphaFoldDB" id="A0A875RXH0"/>
<dbReference type="Proteomes" id="UP000662931">
    <property type="component" value="Chromosome 1"/>
</dbReference>
<evidence type="ECO:0000256" key="7">
    <source>
        <dbReference type="SAM" id="MobiDB-lite"/>
    </source>
</evidence>
<dbReference type="InterPro" id="IPR042231">
    <property type="entry name" value="Cho/carn_acyl_trans_2"/>
</dbReference>
<accession>A0A875RXH0</accession>
<dbReference type="GeneID" id="62194886"/>
<dbReference type="OrthoDB" id="240216at2759"/>
<dbReference type="Pfam" id="PF00755">
    <property type="entry name" value="Carn_acyltransf"/>
    <property type="match status" value="1"/>
</dbReference>
<dbReference type="InterPro" id="IPR023213">
    <property type="entry name" value="CAT-like_dom_sf"/>
</dbReference>
<evidence type="ECO:0000256" key="2">
    <source>
        <dbReference type="ARBA" id="ARBA00022448"/>
    </source>
</evidence>
<comment type="similarity">
    <text evidence="1">Belongs to the carnitine/choline acetyltransferase family.</text>
</comment>
<dbReference type="Gene3D" id="1.10.275.20">
    <property type="entry name" value="Choline/Carnitine o-acyltransferase"/>
    <property type="match status" value="1"/>
</dbReference>
<evidence type="ECO:0000259" key="8">
    <source>
        <dbReference type="Pfam" id="PF00755"/>
    </source>
</evidence>
<feature type="region of interest" description="Disordered" evidence="7">
    <location>
        <begin position="712"/>
        <end position="747"/>
    </location>
</feature>
<dbReference type="SUPFAM" id="SSF52777">
    <property type="entry name" value="CoA-dependent acyltransferases"/>
    <property type="match status" value="2"/>
</dbReference>
<dbReference type="InterPro" id="IPR042572">
    <property type="entry name" value="Carn_acyl_trans_N"/>
</dbReference>
<gene>
    <name evidence="9" type="ORF">FOA43_001485</name>
</gene>
<reference evidence="9" key="1">
    <citation type="submission" date="2020-10" db="EMBL/GenBank/DDBJ databases">
        <authorList>
            <person name="Roach M.J.R."/>
        </authorList>
    </citation>
    <scope>NUCLEOTIDE SEQUENCE</scope>
    <source>
        <strain evidence="9">CBS 1945</strain>
    </source>
</reference>